<dbReference type="Proteomes" id="UP000016935">
    <property type="component" value="Unassembled WGS sequence"/>
</dbReference>
<dbReference type="PANTHER" id="PTHR35041">
    <property type="entry name" value="MEDIATOR OF RNA POLYMERASE II TRANSCRIPTION SUBUNIT 1"/>
    <property type="match status" value="1"/>
</dbReference>
<sequence length="621" mass="69216">MSSTKPSTRPTTSSRPSLLEGDGDTVYNNHAYELDTRTEERVNHPLLSDGSQTAYNNSKSVRHSSSNCKWTIGWLTPVIIVGSFVLVAVAHYIYCRELDQKRVASTVPQSWNNSISMAFARIFSLLLVISASQAFNQLLWWYFRRRRLSVSKIDALFSLSTGPLNLYRLDILRHVPILWIFGLFLPVIPIITTIFPTEVSTLDIDYHRNGSAVALFQNAMFTTGYDGEYRWPADSLKGLARKTLLQGAFLTQPSPCGLNCSYTLTFAAPSLQCAEVTMIPNLTSATFPIAFGDTFRTLKDSDPTHYNYMAAPILSRDAVFGQSSNSPFTFVISYRAPNDDAYRFISCVTMDAKYNVEVQYKNGTQSIAVKTDPVKYPTQYGNYTENEMLDLMHGTQVRAMSDAMIYCLSGYIQEYEPHASLLSLRSWLEWRKLTVIGTGLEAQEIQDTVIHETPLAVPIRNDSFYRFIDVRLKLSPAVIEELMQNTTLSIFNAARHKTQTMVNTISYENAYIFKEPERLIASYAALLATCLGFATLGLVALVQNGVAADSGIFLQVLCATTNGNSMLNKLAKQACLGGSVNHLQDLLDLEVQFGQVKEDTELAAFGTTAEVTELKKGSKYG</sequence>
<reference evidence="3 4" key="2">
    <citation type="journal article" date="2013" name="PLoS Genet.">
        <title>Comparative genome structure, secondary metabolite, and effector coding capacity across Cochliobolus pathogens.</title>
        <authorList>
            <person name="Condon B.J."/>
            <person name="Leng Y."/>
            <person name="Wu D."/>
            <person name="Bushley K.E."/>
            <person name="Ohm R.A."/>
            <person name="Otillar R."/>
            <person name="Martin J."/>
            <person name="Schackwitz W."/>
            <person name="Grimwood J."/>
            <person name="MohdZainudin N."/>
            <person name="Xue C."/>
            <person name="Wang R."/>
            <person name="Manning V.A."/>
            <person name="Dhillon B."/>
            <person name="Tu Z.J."/>
            <person name="Steffenson B.J."/>
            <person name="Salamov A."/>
            <person name="Sun H."/>
            <person name="Lowry S."/>
            <person name="LaButti K."/>
            <person name="Han J."/>
            <person name="Copeland A."/>
            <person name="Lindquist E."/>
            <person name="Barry K."/>
            <person name="Schmutz J."/>
            <person name="Baker S.E."/>
            <person name="Ciuffetti L.M."/>
            <person name="Grigoriev I.V."/>
            <person name="Zhong S."/>
            <person name="Turgeon B.G."/>
        </authorList>
    </citation>
    <scope>NUCLEOTIDE SEQUENCE [LARGE SCALE GENOMIC DNA]</scope>
    <source>
        <strain evidence="4">28A</strain>
    </source>
</reference>
<accession>R0IAR7</accession>
<feature type="transmembrane region" description="Helical" evidence="2">
    <location>
        <begin position="177"/>
        <end position="195"/>
    </location>
</feature>
<keyword evidence="2" id="KW-1133">Transmembrane helix</keyword>
<dbReference type="EMBL" id="KB908844">
    <property type="protein sequence ID" value="EOA82520.1"/>
    <property type="molecule type" value="Genomic_DNA"/>
</dbReference>
<dbReference type="RefSeq" id="XP_008029425.1">
    <property type="nucleotide sequence ID" value="XM_008031234.1"/>
</dbReference>
<dbReference type="AlphaFoldDB" id="R0IAR7"/>
<keyword evidence="2" id="KW-0812">Transmembrane</keyword>
<dbReference type="HOGENOM" id="CLU_008809_1_3_1"/>
<dbReference type="PANTHER" id="PTHR35041:SF6">
    <property type="entry name" value="FORMYLMETHIONINE DEFORMYLASE-LIKE PROTEIN-RELATED"/>
    <property type="match status" value="1"/>
</dbReference>
<feature type="region of interest" description="Disordered" evidence="1">
    <location>
        <begin position="1"/>
        <end position="25"/>
    </location>
</feature>
<evidence type="ECO:0000256" key="1">
    <source>
        <dbReference type="SAM" id="MobiDB-lite"/>
    </source>
</evidence>
<dbReference type="STRING" id="671987.R0IAR7"/>
<keyword evidence="2" id="KW-0472">Membrane</keyword>
<evidence type="ECO:0000313" key="3">
    <source>
        <dbReference type="EMBL" id="EOA82520.1"/>
    </source>
</evidence>
<evidence type="ECO:0000256" key="2">
    <source>
        <dbReference type="SAM" id="Phobius"/>
    </source>
</evidence>
<reference evidence="3 4" key="1">
    <citation type="journal article" date="2012" name="PLoS Pathog.">
        <title>Diverse lifestyles and strategies of plant pathogenesis encoded in the genomes of eighteen Dothideomycetes fungi.</title>
        <authorList>
            <person name="Ohm R.A."/>
            <person name="Feau N."/>
            <person name="Henrissat B."/>
            <person name="Schoch C.L."/>
            <person name="Horwitz B.A."/>
            <person name="Barry K.W."/>
            <person name="Condon B.J."/>
            <person name="Copeland A.C."/>
            <person name="Dhillon B."/>
            <person name="Glaser F."/>
            <person name="Hesse C.N."/>
            <person name="Kosti I."/>
            <person name="LaButti K."/>
            <person name="Lindquist E.A."/>
            <person name="Lucas S."/>
            <person name="Salamov A.A."/>
            <person name="Bradshaw R.E."/>
            <person name="Ciuffetti L."/>
            <person name="Hamelin R.C."/>
            <person name="Kema G.H.J."/>
            <person name="Lawrence C."/>
            <person name="Scott J.A."/>
            <person name="Spatafora J.W."/>
            <person name="Turgeon B.G."/>
            <person name="de Wit P.J.G.M."/>
            <person name="Zhong S."/>
            <person name="Goodwin S.B."/>
            <person name="Grigoriev I.V."/>
        </authorList>
    </citation>
    <scope>NUCLEOTIDE SEQUENCE [LARGE SCALE GENOMIC DNA]</scope>
    <source>
        <strain evidence="4">28A</strain>
    </source>
</reference>
<proteinExistence type="predicted"/>
<gene>
    <name evidence="3" type="ORF">SETTUDRAFT_34085</name>
</gene>
<feature type="transmembrane region" description="Helical" evidence="2">
    <location>
        <begin position="520"/>
        <end position="542"/>
    </location>
</feature>
<dbReference type="eggNOG" id="ENOG502RY0K">
    <property type="taxonomic scope" value="Eukaryota"/>
</dbReference>
<dbReference type="GeneID" id="19403856"/>
<name>R0IAR7_EXST2</name>
<protein>
    <submittedName>
        <fullName evidence="3">Uncharacterized protein</fullName>
    </submittedName>
</protein>
<feature type="transmembrane region" description="Helical" evidence="2">
    <location>
        <begin position="114"/>
        <end position="143"/>
    </location>
</feature>
<feature type="transmembrane region" description="Helical" evidence="2">
    <location>
        <begin position="72"/>
        <end position="94"/>
    </location>
</feature>
<keyword evidence="4" id="KW-1185">Reference proteome</keyword>
<feature type="compositionally biased region" description="Low complexity" evidence="1">
    <location>
        <begin position="1"/>
        <end position="17"/>
    </location>
</feature>
<evidence type="ECO:0000313" key="4">
    <source>
        <dbReference type="Proteomes" id="UP000016935"/>
    </source>
</evidence>
<dbReference type="OrthoDB" id="5322539at2759"/>
<organism evidence="3 4">
    <name type="scientific">Exserohilum turcicum (strain 28A)</name>
    <name type="common">Northern leaf blight fungus</name>
    <name type="synonym">Setosphaeria turcica</name>
    <dbReference type="NCBI Taxonomy" id="671987"/>
    <lineage>
        <taxon>Eukaryota</taxon>
        <taxon>Fungi</taxon>
        <taxon>Dikarya</taxon>
        <taxon>Ascomycota</taxon>
        <taxon>Pezizomycotina</taxon>
        <taxon>Dothideomycetes</taxon>
        <taxon>Pleosporomycetidae</taxon>
        <taxon>Pleosporales</taxon>
        <taxon>Pleosporineae</taxon>
        <taxon>Pleosporaceae</taxon>
        <taxon>Exserohilum</taxon>
    </lineage>
</organism>